<dbReference type="Proteomes" id="UP000001074">
    <property type="component" value="Unassembled WGS sequence"/>
</dbReference>
<dbReference type="InterPro" id="IPR009000">
    <property type="entry name" value="Transl_B-barrel_sf"/>
</dbReference>
<reference evidence="7" key="3">
    <citation type="submission" date="2025-09" db="UniProtKB">
        <authorList>
            <consortium name="Ensembl"/>
        </authorList>
    </citation>
    <scope>IDENTIFICATION</scope>
</reference>
<dbReference type="eggNOG" id="KOG0052">
    <property type="taxonomic scope" value="Eukaryota"/>
</dbReference>
<evidence type="ECO:0000313" key="8">
    <source>
        <dbReference type="Proteomes" id="UP000001074"/>
    </source>
</evidence>
<dbReference type="GeneTree" id="ENSGT00940000154037"/>
<reference evidence="7 8" key="1">
    <citation type="journal article" date="2011" name="Nature">
        <title>A high-resolution map of human evolutionary constraint using 29 mammals.</title>
        <authorList>
            <person name="Lindblad-Toh K."/>
            <person name="Garber M."/>
            <person name="Zuk O."/>
            <person name="Lin M.F."/>
            <person name="Parker B.J."/>
            <person name="Washietl S."/>
            <person name="Kheradpour P."/>
            <person name="Ernst J."/>
            <person name="Jordan G."/>
            <person name="Mauceli E."/>
            <person name="Ward L.D."/>
            <person name="Lowe C.B."/>
            <person name="Holloway A.K."/>
            <person name="Clamp M."/>
            <person name="Gnerre S."/>
            <person name="Alfoldi J."/>
            <person name="Beal K."/>
            <person name="Chang J."/>
            <person name="Clawson H."/>
            <person name="Cuff J."/>
            <person name="Di Palma F."/>
            <person name="Fitzgerald S."/>
            <person name="Flicek P."/>
            <person name="Guttman M."/>
            <person name="Hubisz M.J."/>
            <person name="Jaffe D.B."/>
            <person name="Jungreis I."/>
            <person name="Kent W.J."/>
            <person name="Kostka D."/>
            <person name="Lara M."/>
            <person name="Martins A.L."/>
            <person name="Massingham T."/>
            <person name="Moltke I."/>
            <person name="Raney B.J."/>
            <person name="Rasmussen M.D."/>
            <person name="Robinson J."/>
            <person name="Stark A."/>
            <person name="Vilella A.J."/>
            <person name="Wen J."/>
            <person name="Xie X."/>
            <person name="Zody M.C."/>
            <person name="Baldwin J."/>
            <person name="Bloom T."/>
            <person name="Chin C.W."/>
            <person name="Heiman D."/>
            <person name="Nicol R."/>
            <person name="Nusbaum C."/>
            <person name="Young S."/>
            <person name="Wilkinson J."/>
            <person name="Worley K.C."/>
            <person name="Kovar C.L."/>
            <person name="Muzny D.M."/>
            <person name="Gibbs R.A."/>
            <person name="Cree A."/>
            <person name="Dihn H.H."/>
            <person name="Fowler G."/>
            <person name="Jhangiani S."/>
            <person name="Joshi V."/>
            <person name="Lee S."/>
            <person name="Lewis L.R."/>
            <person name="Nazareth L.V."/>
            <person name="Okwuonu G."/>
            <person name="Santibanez J."/>
            <person name="Warren W.C."/>
            <person name="Mardis E.R."/>
            <person name="Weinstock G.M."/>
            <person name="Wilson R.K."/>
            <person name="Delehaunty K."/>
            <person name="Dooling D."/>
            <person name="Fronik C."/>
            <person name="Fulton L."/>
            <person name="Fulton B."/>
            <person name="Graves T."/>
            <person name="Minx P."/>
            <person name="Sodergren E."/>
            <person name="Birney E."/>
            <person name="Margulies E.H."/>
            <person name="Herrero J."/>
            <person name="Green E.D."/>
            <person name="Haussler D."/>
            <person name="Siepel A."/>
            <person name="Goldman N."/>
            <person name="Pollard K.S."/>
            <person name="Pedersen J.S."/>
            <person name="Lander E.S."/>
            <person name="Kellis M."/>
        </authorList>
    </citation>
    <scope>NUCLEOTIDE SEQUENCE [LARGE SCALE GENOMIC DNA]</scope>
</reference>
<dbReference type="EMBL" id="AAPE02029069">
    <property type="status" value="NOT_ANNOTATED_CDS"/>
    <property type="molecule type" value="Genomic_DNA"/>
</dbReference>
<sequence length="324" mass="34798">SALIVAAGVGEFEAGIFKNGQTREHALLAYTQHDVGVNKMDSTELPCSQKRDRDIVKVAPTFKKMATTLTTWLYTFVPISGQNGDNILEPSAHIPGIMLLGALDCILPPACPIDKPLYLPFQDVLSLWAVETGVLKPSIMVSFAPVNVKTEVKVEMHQEALSEALPGDNVGFGIKNVSVKDVHHSNAVGDSKNDPPCSAREAADCTAQVIILNHPGQISAHAPTLDCHTAHIAFKFAKMKEIIDHHSGKMLEDGPKVLKFGDAAIVDMVPSKPMCVESFYLPLGHFAVHDRKQTVAVGVIKAVDKKAAGTGKVTKSAQEAQKAK</sequence>
<keyword evidence="8" id="KW-1185">Reference proteome</keyword>
<evidence type="ECO:0000259" key="6">
    <source>
        <dbReference type="Pfam" id="PF22594"/>
    </source>
</evidence>
<protein>
    <recommendedName>
        <fullName evidence="6">GTP-eEF1A C-terminal domain-containing protein</fullName>
    </recommendedName>
</protein>
<keyword evidence="2" id="KW-0547">Nucleotide-binding</keyword>
<dbReference type="SUPFAM" id="SSF52540">
    <property type="entry name" value="P-loop containing nucleoside triphosphate hydrolases"/>
    <property type="match status" value="1"/>
</dbReference>
<feature type="domain" description="GTP-eEF1A C-terminal" evidence="6">
    <location>
        <begin position="205"/>
        <end position="301"/>
    </location>
</feature>
<accession>G1Q6D5</accession>
<dbReference type="Gene3D" id="3.40.50.300">
    <property type="entry name" value="P-loop containing nucleotide triphosphate hydrolases"/>
    <property type="match status" value="1"/>
</dbReference>
<dbReference type="InParanoid" id="G1Q6D5"/>
<dbReference type="HOGENOM" id="CLU_007265_3_5_1"/>
<dbReference type="FunFam" id="2.40.30.10:FF:000005">
    <property type="entry name" value="Elongation factor 1-alpha"/>
    <property type="match status" value="1"/>
</dbReference>
<dbReference type="SUPFAM" id="SSF50447">
    <property type="entry name" value="Translation proteins"/>
    <property type="match status" value="1"/>
</dbReference>
<dbReference type="Pfam" id="PF22594">
    <property type="entry name" value="GTP-eEF1A_C"/>
    <property type="match status" value="1"/>
</dbReference>
<evidence type="ECO:0000256" key="4">
    <source>
        <dbReference type="ARBA" id="ARBA00022917"/>
    </source>
</evidence>
<name>G1Q6D5_MYOLU</name>
<evidence type="ECO:0000256" key="1">
    <source>
        <dbReference type="ARBA" id="ARBA00007249"/>
    </source>
</evidence>
<keyword evidence="4" id="KW-0648">Protein biosynthesis</keyword>
<dbReference type="Ensembl" id="ENSMLUT00000031205.1">
    <property type="protein sequence ID" value="ENSMLUP00000019268.1"/>
    <property type="gene ID" value="ENSMLUG00000028203.1"/>
</dbReference>
<dbReference type="SUPFAM" id="SSF50465">
    <property type="entry name" value="EF-Tu/eEF-1alpha/eIF2-gamma C-terminal domain"/>
    <property type="match status" value="1"/>
</dbReference>
<dbReference type="STRING" id="59463.ENSMLUP00000019268"/>
<dbReference type="InterPro" id="IPR054696">
    <property type="entry name" value="GTP-eEF1A_C"/>
</dbReference>
<keyword evidence="5" id="KW-0342">GTP-binding</keyword>
<dbReference type="InterPro" id="IPR009001">
    <property type="entry name" value="Transl_elong_EF1A/Init_IF2_C"/>
</dbReference>
<evidence type="ECO:0000256" key="5">
    <source>
        <dbReference type="ARBA" id="ARBA00023134"/>
    </source>
</evidence>
<organism evidence="7 8">
    <name type="scientific">Myotis lucifugus</name>
    <name type="common">Little brown bat</name>
    <dbReference type="NCBI Taxonomy" id="59463"/>
    <lineage>
        <taxon>Eukaryota</taxon>
        <taxon>Metazoa</taxon>
        <taxon>Chordata</taxon>
        <taxon>Craniata</taxon>
        <taxon>Vertebrata</taxon>
        <taxon>Euteleostomi</taxon>
        <taxon>Mammalia</taxon>
        <taxon>Eutheria</taxon>
        <taxon>Laurasiatheria</taxon>
        <taxon>Chiroptera</taxon>
        <taxon>Yangochiroptera</taxon>
        <taxon>Vespertilionidae</taxon>
        <taxon>Myotis</taxon>
    </lineage>
</organism>
<reference evidence="7" key="2">
    <citation type="submission" date="2025-08" db="UniProtKB">
        <authorList>
            <consortium name="Ensembl"/>
        </authorList>
    </citation>
    <scope>IDENTIFICATION</scope>
</reference>
<dbReference type="GO" id="GO:0003746">
    <property type="term" value="F:translation elongation factor activity"/>
    <property type="evidence" value="ECO:0007669"/>
    <property type="project" value="UniProtKB-KW"/>
</dbReference>
<evidence type="ECO:0000256" key="3">
    <source>
        <dbReference type="ARBA" id="ARBA00022768"/>
    </source>
</evidence>
<dbReference type="GO" id="GO:0005525">
    <property type="term" value="F:GTP binding"/>
    <property type="evidence" value="ECO:0007669"/>
    <property type="project" value="UniProtKB-KW"/>
</dbReference>
<dbReference type="PANTHER" id="PTHR44830">
    <property type="entry name" value="ELONGATION FACTOR 1 ALPHA"/>
    <property type="match status" value="1"/>
</dbReference>
<evidence type="ECO:0000256" key="2">
    <source>
        <dbReference type="ARBA" id="ARBA00022741"/>
    </source>
</evidence>
<comment type="similarity">
    <text evidence="1">Belongs to the TRAFAC class translation factor GTPase superfamily. Classic translation factor GTPase family. EF-Tu/EF-1A subfamily.</text>
</comment>
<dbReference type="CDD" id="cd03705">
    <property type="entry name" value="EF1_alpha_III"/>
    <property type="match status" value="1"/>
</dbReference>
<proteinExistence type="inferred from homology"/>
<dbReference type="PANTHER" id="PTHR44830:SF1">
    <property type="entry name" value="TR-TYPE G DOMAIN-CONTAINING PROTEIN"/>
    <property type="match status" value="1"/>
</dbReference>
<dbReference type="Gene3D" id="2.40.30.10">
    <property type="entry name" value="Translation factors"/>
    <property type="match status" value="2"/>
</dbReference>
<dbReference type="AlphaFoldDB" id="G1Q6D5"/>
<dbReference type="InterPro" id="IPR027417">
    <property type="entry name" value="P-loop_NTPase"/>
</dbReference>
<evidence type="ECO:0000313" key="7">
    <source>
        <dbReference type="Ensembl" id="ENSMLUP00000019268.1"/>
    </source>
</evidence>
<keyword evidence="3" id="KW-0251">Elongation factor</keyword>